<dbReference type="InterPro" id="IPR013325">
    <property type="entry name" value="RNA_pol_sigma_r2"/>
</dbReference>
<dbReference type="GO" id="GO:0006352">
    <property type="term" value="P:DNA-templated transcription initiation"/>
    <property type="evidence" value="ECO:0007669"/>
    <property type="project" value="InterPro"/>
</dbReference>
<evidence type="ECO:0000313" key="2">
    <source>
        <dbReference type="Proteomes" id="UP001156666"/>
    </source>
</evidence>
<keyword evidence="2" id="KW-1185">Reference proteome</keyword>
<dbReference type="SUPFAM" id="SSF88946">
    <property type="entry name" value="Sigma2 domain of RNA polymerase sigma factors"/>
    <property type="match status" value="1"/>
</dbReference>
<dbReference type="NCBIfam" id="TIGR02937">
    <property type="entry name" value="sigma70-ECF"/>
    <property type="match status" value="1"/>
</dbReference>
<dbReference type="Gene3D" id="1.10.1740.10">
    <property type="match status" value="1"/>
</dbReference>
<comment type="caution">
    <text evidence="1">The sequence shown here is derived from an EMBL/GenBank/DDBJ whole genome shotgun (WGS) entry which is preliminary data.</text>
</comment>
<dbReference type="InterPro" id="IPR013324">
    <property type="entry name" value="RNA_pol_sigma_r3/r4-like"/>
</dbReference>
<dbReference type="Gene3D" id="1.10.10.10">
    <property type="entry name" value="Winged helix-like DNA-binding domain superfamily/Winged helix DNA-binding domain"/>
    <property type="match status" value="1"/>
</dbReference>
<dbReference type="EMBL" id="BSOH01000036">
    <property type="protein sequence ID" value="GLR19799.1"/>
    <property type="molecule type" value="Genomic_DNA"/>
</dbReference>
<dbReference type="InterPro" id="IPR036388">
    <property type="entry name" value="WH-like_DNA-bd_sf"/>
</dbReference>
<protein>
    <recommendedName>
        <fullName evidence="3">Sigma-70 family RNA polymerase sigma factor</fullName>
    </recommendedName>
</protein>
<dbReference type="InterPro" id="IPR014284">
    <property type="entry name" value="RNA_pol_sigma-70_dom"/>
</dbReference>
<evidence type="ECO:0008006" key="3">
    <source>
        <dbReference type="Google" id="ProtNLM"/>
    </source>
</evidence>
<dbReference type="SUPFAM" id="SSF88659">
    <property type="entry name" value="Sigma3 and sigma4 domains of RNA polymerase sigma factors"/>
    <property type="match status" value="1"/>
</dbReference>
<proteinExistence type="predicted"/>
<organism evidence="1 2">
    <name type="scientific">Portibacter lacus</name>
    <dbReference type="NCBI Taxonomy" id="1099794"/>
    <lineage>
        <taxon>Bacteria</taxon>
        <taxon>Pseudomonadati</taxon>
        <taxon>Bacteroidota</taxon>
        <taxon>Saprospiria</taxon>
        <taxon>Saprospirales</taxon>
        <taxon>Haliscomenobacteraceae</taxon>
        <taxon>Portibacter</taxon>
    </lineage>
</organism>
<dbReference type="GO" id="GO:0003700">
    <property type="term" value="F:DNA-binding transcription factor activity"/>
    <property type="evidence" value="ECO:0007669"/>
    <property type="project" value="InterPro"/>
</dbReference>
<dbReference type="AlphaFoldDB" id="A0AA37WHR9"/>
<dbReference type="Proteomes" id="UP001156666">
    <property type="component" value="Unassembled WGS sequence"/>
</dbReference>
<sequence length="164" mass="19344">MLDEIYLEYKAEFFLFAKKYNMSNEDLCDVYQDTIIAFYENVINGKLTELSSSLKTYIFSIGKYGIYNKIKKESKLISLEKEQLANLDLSAVKLDFSTNKKSDMIRLAMEKLGGRCKRMLILFYYHSYSIEALMQEFKYKNENVVRSHKSRCLKNLKTLVNEEK</sequence>
<evidence type="ECO:0000313" key="1">
    <source>
        <dbReference type="EMBL" id="GLR19799.1"/>
    </source>
</evidence>
<gene>
    <name evidence="1" type="ORF">GCM10007940_44150</name>
</gene>
<accession>A0AA37WHR9</accession>
<reference evidence="1" key="1">
    <citation type="journal article" date="2014" name="Int. J. Syst. Evol. Microbiol.">
        <title>Complete genome sequence of Corynebacterium casei LMG S-19264T (=DSM 44701T), isolated from a smear-ripened cheese.</title>
        <authorList>
            <consortium name="US DOE Joint Genome Institute (JGI-PGF)"/>
            <person name="Walter F."/>
            <person name="Albersmeier A."/>
            <person name="Kalinowski J."/>
            <person name="Ruckert C."/>
        </authorList>
    </citation>
    <scope>NUCLEOTIDE SEQUENCE</scope>
    <source>
        <strain evidence="1">NBRC 108769</strain>
    </source>
</reference>
<name>A0AA37WHR9_9BACT</name>
<reference evidence="1" key="2">
    <citation type="submission" date="2023-01" db="EMBL/GenBank/DDBJ databases">
        <title>Draft genome sequence of Portibacter lacus strain NBRC 108769.</title>
        <authorList>
            <person name="Sun Q."/>
            <person name="Mori K."/>
        </authorList>
    </citation>
    <scope>NUCLEOTIDE SEQUENCE</scope>
    <source>
        <strain evidence="1">NBRC 108769</strain>
    </source>
</reference>